<dbReference type="GO" id="GO:0008168">
    <property type="term" value="F:methyltransferase activity"/>
    <property type="evidence" value="ECO:0007669"/>
    <property type="project" value="UniProtKB-KW"/>
</dbReference>
<dbReference type="EMBL" id="CP117811">
    <property type="protein sequence ID" value="WDE95962.1"/>
    <property type="molecule type" value="Genomic_DNA"/>
</dbReference>
<reference evidence="1 2" key="1">
    <citation type="submission" date="2023-02" db="EMBL/GenBank/DDBJ databases">
        <title>Genome sequence of Lentisphaera profundi SAORIC-696.</title>
        <authorList>
            <person name="Kim e."/>
            <person name="Cho J.-C."/>
            <person name="Choi A."/>
            <person name="Kang I."/>
        </authorList>
    </citation>
    <scope>NUCLEOTIDE SEQUENCE [LARGE SCALE GENOMIC DNA]</scope>
    <source>
        <strain evidence="1 2">SAORIC-696</strain>
    </source>
</reference>
<gene>
    <name evidence="1" type="ORF">PQO03_09575</name>
</gene>
<dbReference type="Gene3D" id="3.40.50.150">
    <property type="entry name" value="Vaccinia Virus protein VP39"/>
    <property type="match status" value="1"/>
</dbReference>
<keyword evidence="1" id="KW-0808">Transferase</keyword>
<dbReference type="Proteomes" id="UP001214250">
    <property type="component" value="Chromosome 1"/>
</dbReference>
<name>A0ABY7VQI8_9BACT</name>
<dbReference type="PANTHER" id="PTHR43861">
    <property type="entry name" value="TRANS-ACONITATE 2-METHYLTRANSFERASE-RELATED"/>
    <property type="match status" value="1"/>
</dbReference>
<proteinExistence type="predicted"/>
<sequence>MKCTLCKAALRLLHKNMYDDRFAYPKYFDIMYCKQCQFAQTTPPLESREIPELYEKYYPHSKTNAAQVRNNFTGMNPTQIADKKGAEGFPIDLLKPSAKLLDVGAGACYFLYAMKLLGFETFGLDPDPSAKKIAAELDLEVESAFLEDKPFPGMSFDVITANQVLEHTPDPKAFLNAATERLSKNGLIVLSFPNLNSWHRRIFGRFWINWHVPYHINFFTKKSISALAKMSDLEIIDYKTVTPPIWSRMQIRSLWKYPKKGEANRIWAAEKAVLESATNHDSAPAKKSLKGHLKNMVWATISLICLPFDYLADKLGRGDSITVVLRKKTSD</sequence>
<dbReference type="RefSeq" id="WP_274149883.1">
    <property type="nucleotide sequence ID" value="NZ_CP117811.1"/>
</dbReference>
<dbReference type="Pfam" id="PF13489">
    <property type="entry name" value="Methyltransf_23"/>
    <property type="match status" value="1"/>
</dbReference>
<evidence type="ECO:0000313" key="1">
    <source>
        <dbReference type="EMBL" id="WDE95962.1"/>
    </source>
</evidence>
<accession>A0ABY7VQI8</accession>
<dbReference type="InterPro" id="IPR029063">
    <property type="entry name" value="SAM-dependent_MTases_sf"/>
</dbReference>
<dbReference type="GO" id="GO:0032259">
    <property type="term" value="P:methylation"/>
    <property type="evidence" value="ECO:0007669"/>
    <property type="project" value="UniProtKB-KW"/>
</dbReference>
<keyword evidence="1" id="KW-0489">Methyltransferase</keyword>
<dbReference type="CDD" id="cd02440">
    <property type="entry name" value="AdoMet_MTases"/>
    <property type="match status" value="1"/>
</dbReference>
<dbReference type="SUPFAM" id="SSF53335">
    <property type="entry name" value="S-adenosyl-L-methionine-dependent methyltransferases"/>
    <property type="match status" value="1"/>
</dbReference>
<organism evidence="1 2">
    <name type="scientific">Lentisphaera profundi</name>
    <dbReference type="NCBI Taxonomy" id="1658616"/>
    <lineage>
        <taxon>Bacteria</taxon>
        <taxon>Pseudomonadati</taxon>
        <taxon>Lentisphaerota</taxon>
        <taxon>Lentisphaeria</taxon>
        <taxon>Lentisphaerales</taxon>
        <taxon>Lentisphaeraceae</taxon>
        <taxon>Lentisphaera</taxon>
    </lineage>
</organism>
<dbReference type="PANTHER" id="PTHR43861:SF6">
    <property type="entry name" value="METHYLTRANSFERASE TYPE 11"/>
    <property type="match status" value="1"/>
</dbReference>
<evidence type="ECO:0000313" key="2">
    <source>
        <dbReference type="Proteomes" id="UP001214250"/>
    </source>
</evidence>
<keyword evidence="2" id="KW-1185">Reference proteome</keyword>
<protein>
    <submittedName>
        <fullName evidence="1">Class I SAM-dependent methyltransferase</fullName>
    </submittedName>
</protein>